<evidence type="ECO:0000259" key="5">
    <source>
        <dbReference type="Pfam" id="PF04952"/>
    </source>
</evidence>
<accession>A0ABV1RLB6</accession>
<evidence type="ECO:0000256" key="3">
    <source>
        <dbReference type="ARBA" id="ARBA00022801"/>
    </source>
</evidence>
<evidence type="ECO:0000313" key="7">
    <source>
        <dbReference type="EMBL" id="MER2493731.1"/>
    </source>
</evidence>
<evidence type="ECO:0000313" key="8">
    <source>
        <dbReference type="Proteomes" id="UP001467690"/>
    </source>
</evidence>
<dbReference type="RefSeq" id="WP_350402771.1">
    <property type="nucleotide sequence ID" value="NZ_JBELOE010000265.1"/>
</dbReference>
<feature type="domain" description="AstE/AspA barrel-sandwich hybrid" evidence="5">
    <location>
        <begin position="278"/>
        <end position="347"/>
    </location>
</feature>
<keyword evidence="3 7" id="KW-0378">Hydrolase</keyword>
<dbReference type="Pfam" id="PF04952">
    <property type="entry name" value="AstE_AspA_hybrid"/>
    <property type="match status" value="1"/>
</dbReference>
<name>A0ABV1RLB6_9ALTE</name>
<dbReference type="InterPro" id="IPR007036">
    <property type="entry name" value="Aste_AspA_hybrid_dom"/>
</dbReference>
<dbReference type="SUPFAM" id="SSF53187">
    <property type="entry name" value="Zn-dependent exopeptidases"/>
    <property type="match status" value="1"/>
</dbReference>
<keyword evidence="2" id="KW-0479">Metal-binding</keyword>
<dbReference type="PANTHER" id="PTHR15162">
    <property type="entry name" value="ASPARTOACYLASE"/>
    <property type="match status" value="1"/>
</dbReference>
<gene>
    <name evidence="7" type="ORF">ABS311_17765</name>
</gene>
<protein>
    <submittedName>
        <fullName evidence="7">Succinylglutamate desuccinylase</fullName>
        <ecNumber evidence="7">3.5.1.96</ecNumber>
    </submittedName>
</protein>
<dbReference type="Pfam" id="PF24827">
    <property type="entry name" value="AstE_AspA_cat"/>
    <property type="match status" value="1"/>
</dbReference>
<dbReference type="Proteomes" id="UP001467690">
    <property type="component" value="Unassembled WGS sequence"/>
</dbReference>
<feature type="domain" description="Succinylglutamate desuccinylase/Aspartoacylase catalytic" evidence="6">
    <location>
        <begin position="60"/>
        <end position="260"/>
    </location>
</feature>
<comment type="cofactor">
    <cofactor evidence="1">
        <name>Zn(2+)</name>
        <dbReference type="ChEBI" id="CHEBI:29105"/>
    </cofactor>
</comment>
<dbReference type="GO" id="GO:0009017">
    <property type="term" value="F:succinylglutamate desuccinylase activity"/>
    <property type="evidence" value="ECO:0007669"/>
    <property type="project" value="UniProtKB-EC"/>
</dbReference>
<sequence>MFAYHLNQTFSCYLQAIQLNSPWLNVQGEVVLVDSSRIKQLAPGIIYYQPSRLCEHNDSAVILSCGLHGDETAPIEILSLFLRELVSAKIKCIRPCVIIFANILAIQRGVRFIETNLNRLFALDNREHTYQTSFESVGNYETKRANLIKQQIEFLLKDKNSLIHLDLHASIQRSRYPLFAVMPYIEKTKARPEPSVANVISSVSLKVDAIIYSSQASNTFSYYTANKYAANAATVEVGSIRKFGENDDKLRNKLINHLQKLVVCRASRLSSDIIYSANYFKTSDVVVKDFNDFQFVLAKPIENFTAIKKGQVFAFDQVKQYIASQDGFICFANEEVEVGERALVIFEKMDFM</sequence>
<keyword evidence="8" id="KW-1185">Reference proteome</keyword>
<dbReference type="EC" id="3.5.1.96" evidence="7"/>
<comment type="caution">
    <text evidence="7">The sequence shown here is derived from an EMBL/GenBank/DDBJ whole genome shotgun (WGS) entry which is preliminary data.</text>
</comment>
<evidence type="ECO:0000256" key="1">
    <source>
        <dbReference type="ARBA" id="ARBA00001947"/>
    </source>
</evidence>
<dbReference type="InterPro" id="IPR055438">
    <property type="entry name" value="AstE_AspA_cat"/>
</dbReference>
<dbReference type="Gene3D" id="3.40.630.10">
    <property type="entry name" value="Zn peptidases"/>
    <property type="match status" value="1"/>
</dbReference>
<proteinExistence type="predicted"/>
<evidence type="ECO:0000256" key="4">
    <source>
        <dbReference type="ARBA" id="ARBA00022833"/>
    </source>
</evidence>
<organism evidence="7 8">
    <name type="scientific">Catenovulum sediminis</name>
    <dbReference type="NCBI Taxonomy" id="1740262"/>
    <lineage>
        <taxon>Bacteria</taxon>
        <taxon>Pseudomonadati</taxon>
        <taxon>Pseudomonadota</taxon>
        <taxon>Gammaproteobacteria</taxon>
        <taxon>Alteromonadales</taxon>
        <taxon>Alteromonadaceae</taxon>
        <taxon>Catenovulum</taxon>
    </lineage>
</organism>
<reference evidence="7 8" key="1">
    <citation type="submission" date="2024-06" db="EMBL/GenBank/DDBJ databases">
        <authorList>
            <person name="Chen R.Y."/>
        </authorList>
    </citation>
    <scope>NUCLEOTIDE SEQUENCE [LARGE SCALE GENOMIC DNA]</scope>
    <source>
        <strain evidence="7 8">D2</strain>
    </source>
</reference>
<dbReference type="EMBL" id="JBELOE010000265">
    <property type="protein sequence ID" value="MER2493731.1"/>
    <property type="molecule type" value="Genomic_DNA"/>
</dbReference>
<dbReference type="InterPro" id="IPR050178">
    <property type="entry name" value="AspA/AstE_fam"/>
</dbReference>
<dbReference type="NCBIfam" id="NF003706">
    <property type="entry name" value="PRK05324.1"/>
    <property type="match status" value="1"/>
</dbReference>
<keyword evidence="4" id="KW-0862">Zinc</keyword>
<evidence type="ECO:0000256" key="2">
    <source>
        <dbReference type="ARBA" id="ARBA00022723"/>
    </source>
</evidence>
<dbReference type="PANTHER" id="PTHR15162:SF7">
    <property type="entry name" value="SUCCINYLGLUTAMATE DESUCCINYLASE"/>
    <property type="match status" value="1"/>
</dbReference>
<evidence type="ECO:0000259" key="6">
    <source>
        <dbReference type="Pfam" id="PF24827"/>
    </source>
</evidence>